<gene>
    <name evidence="2" type="ORF">DID88_003820</name>
</gene>
<feature type="compositionally biased region" description="Polar residues" evidence="1">
    <location>
        <begin position="13"/>
        <end position="23"/>
    </location>
</feature>
<comment type="caution">
    <text evidence="2">The sequence shown here is derived from an EMBL/GenBank/DDBJ whole genome shotgun (WGS) entry which is preliminary data.</text>
</comment>
<evidence type="ECO:0000313" key="3">
    <source>
        <dbReference type="Proteomes" id="UP000249056"/>
    </source>
</evidence>
<name>A0A395ITN0_9HELO</name>
<evidence type="ECO:0000256" key="1">
    <source>
        <dbReference type="SAM" id="MobiDB-lite"/>
    </source>
</evidence>
<proteinExistence type="predicted"/>
<feature type="region of interest" description="Disordered" evidence="1">
    <location>
        <begin position="1"/>
        <end position="79"/>
    </location>
</feature>
<feature type="compositionally biased region" description="Basic and acidic residues" evidence="1">
    <location>
        <begin position="53"/>
        <end position="64"/>
    </location>
</feature>
<accession>A0A395ITN0</accession>
<sequence>MGRPKRSLKSRRQFQLDTESTPQKQRETPIPSLEGPDEVQNPTLLSTPLTSDEDVKDKSTKGDESQQTSKKVPAPPKTSACDQCYRFKVKCTESRIAVNDVV</sequence>
<dbReference type="AlphaFoldDB" id="A0A395ITN0"/>
<evidence type="ECO:0000313" key="2">
    <source>
        <dbReference type="EMBL" id="RAL63396.1"/>
    </source>
</evidence>
<feature type="compositionally biased region" description="Basic residues" evidence="1">
    <location>
        <begin position="1"/>
        <end position="12"/>
    </location>
</feature>
<keyword evidence="3" id="KW-1185">Reference proteome</keyword>
<feature type="compositionally biased region" description="Polar residues" evidence="1">
    <location>
        <begin position="40"/>
        <end position="50"/>
    </location>
</feature>
<dbReference type="OrthoDB" id="4356994at2759"/>
<organism evidence="2 3">
    <name type="scientific">Monilinia fructigena</name>
    <dbReference type="NCBI Taxonomy" id="38457"/>
    <lineage>
        <taxon>Eukaryota</taxon>
        <taxon>Fungi</taxon>
        <taxon>Dikarya</taxon>
        <taxon>Ascomycota</taxon>
        <taxon>Pezizomycotina</taxon>
        <taxon>Leotiomycetes</taxon>
        <taxon>Helotiales</taxon>
        <taxon>Sclerotiniaceae</taxon>
        <taxon>Monilinia</taxon>
    </lineage>
</organism>
<protein>
    <submittedName>
        <fullName evidence="2">Uncharacterized protein</fullName>
    </submittedName>
</protein>
<reference evidence="2 3" key="1">
    <citation type="submission" date="2018-06" db="EMBL/GenBank/DDBJ databases">
        <title>Genome Sequence of the Brown Rot Fungal Pathogen Monilinia fructigena.</title>
        <authorList>
            <person name="Landi L."/>
            <person name="De Miccolis Angelini R.M."/>
            <person name="Pollastro S."/>
            <person name="Abate D."/>
            <person name="Faretra F."/>
            <person name="Romanazzi G."/>
        </authorList>
    </citation>
    <scope>NUCLEOTIDE SEQUENCE [LARGE SCALE GENOMIC DNA]</scope>
    <source>
        <strain evidence="2 3">Mfrg269</strain>
    </source>
</reference>
<dbReference type="EMBL" id="QKRW01000019">
    <property type="protein sequence ID" value="RAL63396.1"/>
    <property type="molecule type" value="Genomic_DNA"/>
</dbReference>
<dbReference type="Proteomes" id="UP000249056">
    <property type="component" value="Unassembled WGS sequence"/>
</dbReference>